<evidence type="ECO:0000256" key="1">
    <source>
        <dbReference type="SAM" id="MobiDB-lite"/>
    </source>
</evidence>
<dbReference type="Proteomes" id="UP001521785">
    <property type="component" value="Unassembled WGS sequence"/>
</dbReference>
<evidence type="ECO:0000313" key="2">
    <source>
        <dbReference type="EMBL" id="KAL1612688.1"/>
    </source>
</evidence>
<comment type="caution">
    <text evidence="2">The sequence shown here is derived from an EMBL/GenBank/DDBJ whole genome shotgun (WGS) entry which is preliminary data.</text>
</comment>
<feature type="compositionally biased region" description="Polar residues" evidence="1">
    <location>
        <begin position="96"/>
        <end position="120"/>
    </location>
</feature>
<keyword evidence="3" id="KW-1185">Reference proteome</keyword>
<organism evidence="2 3">
    <name type="scientific">Paraconiothyrium brasiliense</name>
    <dbReference type="NCBI Taxonomy" id="300254"/>
    <lineage>
        <taxon>Eukaryota</taxon>
        <taxon>Fungi</taxon>
        <taxon>Dikarya</taxon>
        <taxon>Ascomycota</taxon>
        <taxon>Pezizomycotina</taxon>
        <taxon>Dothideomycetes</taxon>
        <taxon>Pleosporomycetidae</taxon>
        <taxon>Pleosporales</taxon>
        <taxon>Massarineae</taxon>
        <taxon>Didymosphaeriaceae</taxon>
        <taxon>Paraconiothyrium</taxon>
    </lineage>
</organism>
<name>A0ABR3S8D9_9PLEO</name>
<protein>
    <submittedName>
        <fullName evidence="2">Uncharacterized protein</fullName>
    </submittedName>
</protein>
<proteinExistence type="predicted"/>
<evidence type="ECO:0000313" key="3">
    <source>
        <dbReference type="Proteomes" id="UP001521785"/>
    </source>
</evidence>
<accession>A0ABR3S8D9</accession>
<sequence>MQTVTKGKGEEKPGSLASQHDLVVGSSHCEKNEQEETEHASSNVAAAACSKSEESEAKAGTQASDNATIAECLYFKESEHKKTAQNPDNVTAAEPSRSTQSKQEEAGQNTKPVTSAGSSKDMTEPELIHKPVKQSLNWPEGLSEEYIYELERLSLQYFSRKPKKNPRVALEPNQLARTVYPNVNTVYDAGLFKPILEAETRAGRIEATKDAAMVSEVEQDSDELQQQTLGQFDRQCRLCSQVKIMRRDMETRTSRLPCDGSRSDQIQP</sequence>
<feature type="region of interest" description="Disordered" evidence="1">
    <location>
        <begin position="1"/>
        <end position="64"/>
    </location>
</feature>
<feature type="compositionally biased region" description="Basic and acidic residues" evidence="1">
    <location>
        <begin position="28"/>
        <end position="39"/>
    </location>
</feature>
<dbReference type="EMBL" id="JAKJXO020000001">
    <property type="protein sequence ID" value="KAL1612688.1"/>
    <property type="molecule type" value="Genomic_DNA"/>
</dbReference>
<feature type="region of interest" description="Disordered" evidence="1">
    <location>
        <begin position="79"/>
        <end position="133"/>
    </location>
</feature>
<gene>
    <name evidence="2" type="ORF">SLS60_000917</name>
</gene>
<reference evidence="2 3" key="1">
    <citation type="submission" date="2024-02" db="EMBL/GenBank/DDBJ databases">
        <title>De novo assembly and annotation of 12 fungi associated with fruit tree decline syndrome in Ontario, Canada.</title>
        <authorList>
            <person name="Sulman M."/>
            <person name="Ellouze W."/>
            <person name="Ilyukhin E."/>
        </authorList>
    </citation>
    <scope>NUCLEOTIDE SEQUENCE [LARGE SCALE GENOMIC DNA]</scope>
    <source>
        <strain evidence="2 3">M42-189</strain>
    </source>
</reference>